<sequence>MIKAGSPSGPGRTAALGAALIGVLGASFASAPVAASPPEVQSTSVAVGVALGQRFMSLTPPGLDHRVSAWPGATLDLRQVLWRPASLNAALELRLQGTYFRGTSQGRSFDAPDGLSSQRFSTQATLGLTRPLGPFQVTLGTGFSLDGTTVTANTEYTGQQYLAVPVDLVLRVPFGTDFYGGVHLTALPVVAYNQSATTPDHNSFGGRAALSAGWRATDAGITVELALTHQRMVTYLPLNTGERGLSLDVNQQMAVMVGWSR</sequence>
<protein>
    <recommendedName>
        <fullName evidence="3">Outer membrane protein beta-barrel domain-containing protein</fullName>
    </recommendedName>
</protein>
<evidence type="ECO:0000313" key="2">
    <source>
        <dbReference type="Proteomes" id="UP000249169"/>
    </source>
</evidence>
<evidence type="ECO:0000313" key="1">
    <source>
        <dbReference type="EMBL" id="RAL22457.1"/>
    </source>
</evidence>
<name>A0A328CB67_9DELT</name>
<evidence type="ECO:0008006" key="3">
    <source>
        <dbReference type="Google" id="ProtNLM"/>
    </source>
</evidence>
<dbReference type="Proteomes" id="UP000249169">
    <property type="component" value="Unassembled WGS sequence"/>
</dbReference>
<dbReference type="EMBL" id="QHKO01000004">
    <property type="protein sequence ID" value="RAL22457.1"/>
    <property type="molecule type" value="Genomic_DNA"/>
</dbReference>
<accession>A0A328CB67</accession>
<reference evidence="1 2" key="1">
    <citation type="submission" date="2018-05" db="EMBL/GenBank/DDBJ databases">
        <title>Lujinxingia marina gen. nov. sp. nov., a new facultative anaerobic member of the class Deltaproteobacteria, and proposal of Lujinxingaceae fam. nov.</title>
        <authorList>
            <person name="Li C.-M."/>
        </authorList>
    </citation>
    <scope>NUCLEOTIDE SEQUENCE [LARGE SCALE GENOMIC DNA]</scope>
    <source>
        <strain evidence="1 2">B210</strain>
    </source>
</reference>
<gene>
    <name evidence="1" type="ORF">DL240_11470</name>
</gene>
<comment type="caution">
    <text evidence="1">The sequence shown here is derived from an EMBL/GenBank/DDBJ whole genome shotgun (WGS) entry which is preliminary data.</text>
</comment>
<dbReference type="AlphaFoldDB" id="A0A328CB67"/>
<proteinExistence type="predicted"/>
<dbReference type="OrthoDB" id="5498913at2"/>
<organism evidence="1 2">
    <name type="scientific">Lujinxingia litoralis</name>
    <dbReference type="NCBI Taxonomy" id="2211119"/>
    <lineage>
        <taxon>Bacteria</taxon>
        <taxon>Deltaproteobacteria</taxon>
        <taxon>Bradymonadales</taxon>
        <taxon>Lujinxingiaceae</taxon>
        <taxon>Lujinxingia</taxon>
    </lineage>
</organism>
<keyword evidence="2" id="KW-1185">Reference proteome</keyword>
<dbReference type="RefSeq" id="WP_111730029.1">
    <property type="nucleotide sequence ID" value="NZ_QHKO01000004.1"/>
</dbReference>